<dbReference type="InterPro" id="IPR002913">
    <property type="entry name" value="START_lipid-bd_dom"/>
</dbReference>
<dbReference type="CDD" id="cd00177">
    <property type="entry name" value="START"/>
    <property type="match status" value="1"/>
</dbReference>
<proteinExistence type="predicted"/>
<dbReference type="SUPFAM" id="SSF55961">
    <property type="entry name" value="Bet v1-like"/>
    <property type="match status" value="1"/>
</dbReference>
<dbReference type="InterPro" id="IPR051213">
    <property type="entry name" value="START_lipid_transfer"/>
</dbReference>
<dbReference type="GO" id="GO:0008289">
    <property type="term" value="F:lipid binding"/>
    <property type="evidence" value="ECO:0007669"/>
    <property type="project" value="InterPro"/>
</dbReference>
<dbReference type="InterPro" id="IPR023393">
    <property type="entry name" value="START-like_dom_sf"/>
</dbReference>
<gene>
    <name evidence="2" type="ORF">BCR33DRAFT_713559</name>
</gene>
<feature type="domain" description="START" evidence="1">
    <location>
        <begin position="1"/>
        <end position="193"/>
    </location>
</feature>
<evidence type="ECO:0000259" key="1">
    <source>
        <dbReference type="PROSITE" id="PS50848"/>
    </source>
</evidence>
<evidence type="ECO:0000313" key="2">
    <source>
        <dbReference type="EMBL" id="ORY49965.1"/>
    </source>
</evidence>
<dbReference type="OrthoDB" id="196858at2759"/>
<name>A0A1Y2CUH6_9FUNG</name>
<organism evidence="2 3">
    <name type="scientific">Rhizoclosmatium globosum</name>
    <dbReference type="NCBI Taxonomy" id="329046"/>
    <lineage>
        <taxon>Eukaryota</taxon>
        <taxon>Fungi</taxon>
        <taxon>Fungi incertae sedis</taxon>
        <taxon>Chytridiomycota</taxon>
        <taxon>Chytridiomycota incertae sedis</taxon>
        <taxon>Chytridiomycetes</taxon>
        <taxon>Chytridiales</taxon>
        <taxon>Chytriomycetaceae</taxon>
        <taxon>Rhizoclosmatium</taxon>
    </lineage>
</organism>
<sequence length="220" mass="24137">MTNSNPHAEALTAAFNYLKTLEAATDFVYATDKNGAKVYSKPTTDDKPTNMPIGKGVARIAKPFTLEQVMATIRDEKGRKQWDSRFEGMEIKDMFDGDSAEVLVHSLQFGQWPVVSGRDFCITAKNVKESDDKGYVVFTSVQDPKIPEVKGRVRAHIYCVGWVIEKAKEGEGSSWDLTYFTHVDPKGLPNAIVAVVANETPSCAGTLVAYLEKNGPVEGA</sequence>
<comment type="caution">
    <text evidence="2">The sequence shown here is derived from an EMBL/GenBank/DDBJ whole genome shotgun (WGS) entry which is preliminary data.</text>
</comment>
<dbReference type="EMBL" id="MCGO01000008">
    <property type="protein sequence ID" value="ORY49965.1"/>
    <property type="molecule type" value="Genomic_DNA"/>
</dbReference>
<dbReference type="PANTHER" id="PTHR19308:SF14">
    <property type="entry name" value="START DOMAIN-CONTAINING PROTEIN"/>
    <property type="match status" value="1"/>
</dbReference>
<dbReference type="Proteomes" id="UP000193642">
    <property type="component" value="Unassembled WGS sequence"/>
</dbReference>
<dbReference type="Gene3D" id="3.30.530.20">
    <property type="match status" value="1"/>
</dbReference>
<dbReference type="Pfam" id="PF01852">
    <property type="entry name" value="START"/>
    <property type="match status" value="1"/>
</dbReference>
<reference evidence="2 3" key="1">
    <citation type="submission" date="2016-07" db="EMBL/GenBank/DDBJ databases">
        <title>Pervasive Adenine N6-methylation of Active Genes in Fungi.</title>
        <authorList>
            <consortium name="DOE Joint Genome Institute"/>
            <person name="Mondo S.J."/>
            <person name="Dannebaum R.O."/>
            <person name="Kuo R.C."/>
            <person name="Labutti K."/>
            <person name="Haridas S."/>
            <person name="Kuo A."/>
            <person name="Salamov A."/>
            <person name="Ahrendt S.R."/>
            <person name="Lipzen A."/>
            <person name="Sullivan W."/>
            <person name="Andreopoulos W.B."/>
            <person name="Clum A."/>
            <person name="Lindquist E."/>
            <person name="Daum C."/>
            <person name="Ramamoorthy G.K."/>
            <person name="Gryganskyi A."/>
            <person name="Culley D."/>
            <person name="Magnuson J.K."/>
            <person name="James T.Y."/>
            <person name="O'Malley M.A."/>
            <person name="Stajich J.E."/>
            <person name="Spatafora J.W."/>
            <person name="Visel A."/>
            <person name="Grigoriev I.V."/>
        </authorList>
    </citation>
    <scope>NUCLEOTIDE SEQUENCE [LARGE SCALE GENOMIC DNA]</scope>
    <source>
        <strain evidence="2 3">JEL800</strain>
    </source>
</reference>
<accession>A0A1Y2CUH6</accession>
<dbReference type="PANTHER" id="PTHR19308">
    <property type="entry name" value="PHOSPHATIDYLCHOLINE TRANSFER PROTEIN"/>
    <property type="match status" value="1"/>
</dbReference>
<dbReference type="AlphaFoldDB" id="A0A1Y2CUH6"/>
<keyword evidence="3" id="KW-1185">Reference proteome</keyword>
<dbReference type="SMART" id="SM00234">
    <property type="entry name" value="START"/>
    <property type="match status" value="1"/>
</dbReference>
<protein>
    <submittedName>
        <fullName evidence="2">Bet v1-like protein</fullName>
    </submittedName>
</protein>
<evidence type="ECO:0000313" key="3">
    <source>
        <dbReference type="Proteomes" id="UP000193642"/>
    </source>
</evidence>
<dbReference type="STRING" id="329046.A0A1Y2CUH6"/>
<dbReference type="PROSITE" id="PS50848">
    <property type="entry name" value="START"/>
    <property type="match status" value="1"/>
</dbReference>
<dbReference type="GO" id="GO:0005737">
    <property type="term" value="C:cytoplasm"/>
    <property type="evidence" value="ECO:0007669"/>
    <property type="project" value="UniProtKB-ARBA"/>
</dbReference>